<keyword evidence="2" id="KW-0812">Transmembrane</keyword>
<evidence type="ECO:0000313" key="3">
    <source>
        <dbReference type="EMBL" id="PWZ01807.1"/>
    </source>
</evidence>
<dbReference type="EMBL" id="KZ819189">
    <property type="protein sequence ID" value="PWZ01807.1"/>
    <property type="molecule type" value="Genomic_DNA"/>
</dbReference>
<organism evidence="3 4">
    <name type="scientific">Testicularia cyperi</name>
    <dbReference type="NCBI Taxonomy" id="1882483"/>
    <lineage>
        <taxon>Eukaryota</taxon>
        <taxon>Fungi</taxon>
        <taxon>Dikarya</taxon>
        <taxon>Basidiomycota</taxon>
        <taxon>Ustilaginomycotina</taxon>
        <taxon>Ustilaginomycetes</taxon>
        <taxon>Ustilaginales</taxon>
        <taxon>Anthracoideaceae</taxon>
        <taxon>Testicularia</taxon>
    </lineage>
</organism>
<dbReference type="PANTHER" id="PTHR42923:SF17">
    <property type="entry name" value="AMINE OXIDASE DOMAIN-CONTAINING PROTEIN"/>
    <property type="match status" value="1"/>
</dbReference>
<keyword evidence="4" id="KW-1185">Reference proteome</keyword>
<evidence type="ECO:0008006" key="5">
    <source>
        <dbReference type="Google" id="ProtNLM"/>
    </source>
</evidence>
<evidence type="ECO:0000256" key="1">
    <source>
        <dbReference type="SAM" id="MobiDB-lite"/>
    </source>
</evidence>
<gene>
    <name evidence="3" type="ORF">BCV70DRAFT_210096</name>
</gene>
<evidence type="ECO:0000313" key="4">
    <source>
        <dbReference type="Proteomes" id="UP000246740"/>
    </source>
</evidence>
<feature type="compositionally biased region" description="Basic and acidic residues" evidence="1">
    <location>
        <begin position="648"/>
        <end position="660"/>
    </location>
</feature>
<feature type="region of interest" description="Disordered" evidence="1">
    <location>
        <begin position="465"/>
        <end position="533"/>
    </location>
</feature>
<feature type="compositionally biased region" description="Polar residues" evidence="1">
    <location>
        <begin position="469"/>
        <end position="480"/>
    </location>
</feature>
<reference evidence="3 4" key="1">
    <citation type="journal article" date="2018" name="Mol. Biol. Evol.">
        <title>Broad Genomic Sampling Reveals a Smut Pathogenic Ancestry of the Fungal Clade Ustilaginomycotina.</title>
        <authorList>
            <person name="Kijpornyongpan T."/>
            <person name="Mondo S.J."/>
            <person name="Barry K."/>
            <person name="Sandor L."/>
            <person name="Lee J."/>
            <person name="Lipzen A."/>
            <person name="Pangilinan J."/>
            <person name="LaButti K."/>
            <person name="Hainaut M."/>
            <person name="Henrissat B."/>
            <person name="Grigoriev I.V."/>
            <person name="Spatafora J.W."/>
            <person name="Aime M.C."/>
        </authorList>
    </citation>
    <scope>NUCLEOTIDE SEQUENCE [LARGE SCALE GENOMIC DNA]</scope>
    <source>
        <strain evidence="3 4">MCA 3645</strain>
    </source>
</reference>
<feature type="transmembrane region" description="Helical" evidence="2">
    <location>
        <begin position="245"/>
        <end position="265"/>
    </location>
</feature>
<dbReference type="AlphaFoldDB" id="A0A317XU62"/>
<dbReference type="InParanoid" id="A0A317XU62"/>
<sequence length="846" mass="92091">MRDELKCCYSMHQDTIRVAIIGSGLTGLVATYLLSSDLQPADSSTSDVQAPTPSAPPRGRRICVEIFERASTLGMDSASISVPLDSAFTRDADPFNSAGGAGIVSGRNRPRIELDSVTGDRMLRIDVPMRAFTGGYYPELLSLYRHLGIRTQQTNFTYSFASDNSAPQRPPLRVNTEQITSSDMLVESATPRAPQPTVLYNGANGMRGISLPSGLLVPKPRKAYHTSAIGSAQALIRQVAGICTYFIEMFFLVLAYLQLLVIALWHHRTGHTTSLDHPIRKYTLTDLVMDPFPRRPTLQPQPKQANMRHRIALRTVPSFFVGRAIGTAEQIVEATLRRVVYLDPLFVRRTLVPLFGAVMTCSSESVWQSPASEILNYVALTLGRDHYTVKDGVRNVVAALLVHLDPYAQQCDNEYQNDAVENSLPARVEDIPSSAPGKVWTSAEVLGVSYSEGLAYLDVVHHSEGGKASGSTLSSTPMTRQSSTQYGSSTPSSASSVSSTPTTPTSSPLSSQSSRSTLLEDSRAPSAPSRDATRHGGYHHLVFATQANQSARFLRQYLASLLGELPSTSESSAGDCDRAKKTRAAVRQVEQVVEVLETFKYEKSLVVNHTDSALLPASRSDWRDLNLVSPAKFETVGPKMDSRTLQQRKQEVEEHDRSHADSTASDVGSAGRDGQAVAWHSRLCDEYHRSETRHLHTMATHLLVGTGDAPAGQERLLLQTTNPLPLLMPRASTVLSKSYFDRAVLDVDSSLARQQLFCFGDSSADSSPAPQAATGLRLGRLQGSVSPHMPGIWTCGSWASGIPLLEGCVVSARLVASQIIRDHNLSIPPESDWLSLSNPQRATRGD</sequence>
<dbReference type="Proteomes" id="UP000246740">
    <property type="component" value="Unassembled WGS sequence"/>
</dbReference>
<dbReference type="PANTHER" id="PTHR42923">
    <property type="entry name" value="PROTOPORPHYRINOGEN OXIDASE"/>
    <property type="match status" value="1"/>
</dbReference>
<feature type="region of interest" description="Disordered" evidence="1">
    <location>
        <begin position="637"/>
        <end position="672"/>
    </location>
</feature>
<dbReference type="STRING" id="1882483.A0A317XU62"/>
<proteinExistence type="predicted"/>
<protein>
    <recommendedName>
        <fullName evidence="5">Amine oxidase domain-containing protein</fullName>
    </recommendedName>
</protein>
<feature type="compositionally biased region" description="Low complexity" evidence="1">
    <location>
        <begin position="481"/>
        <end position="517"/>
    </location>
</feature>
<keyword evidence="2" id="KW-0472">Membrane</keyword>
<accession>A0A317XU62</accession>
<dbReference type="OrthoDB" id="1111734at2759"/>
<dbReference type="InterPro" id="IPR050464">
    <property type="entry name" value="Zeta_carotene_desat/Oxidored"/>
</dbReference>
<evidence type="ECO:0000256" key="2">
    <source>
        <dbReference type="SAM" id="Phobius"/>
    </source>
</evidence>
<name>A0A317XU62_9BASI</name>
<dbReference type="GO" id="GO:0016491">
    <property type="term" value="F:oxidoreductase activity"/>
    <property type="evidence" value="ECO:0007669"/>
    <property type="project" value="TreeGrafter"/>
</dbReference>
<keyword evidence="2" id="KW-1133">Transmembrane helix</keyword>